<organism evidence="2 3">
    <name type="scientific">Prymnesium parvum</name>
    <name type="common">Toxic golden alga</name>
    <dbReference type="NCBI Taxonomy" id="97485"/>
    <lineage>
        <taxon>Eukaryota</taxon>
        <taxon>Haptista</taxon>
        <taxon>Haptophyta</taxon>
        <taxon>Prymnesiophyceae</taxon>
        <taxon>Prymnesiales</taxon>
        <taxon>Prymnesiaceae</taxon>
        <taxon>Prymnesium</taxon>
    </lineage>
</organism>
<feature type="transmembrane region" description="Helical" evidence="1">
    <location>
        <begin position="27"/>
        <end position="46"/>
    </location>
</feature>
<sequence length="147" mass="16466">MVGVGIKLTLYDPTASSTAYSTTTLRLQLGVSVAVCFALELIMRPLHVGVKRYYSLRTLLQRSRKRTVVIALRLLLIVAMAAVSKLRLSPVDFLWTEAGLVVTSTILAHLQHFKLSLSDIEEYVHRKREKASELPKFKSKRREGGLG</sequence>
<evidence type="ECO:0000313" key="2">
    <source>
        <dbReference type="EMBL" id="KAL1524875.1"/>
    </source>
</evidence>
<protein>
    <submittedName>
        <fullName evidence="2">Uncharacterized protein</fullName>
    </submittedName>
</protein>
<gene>
    <name evidence="2" type="ORF">AB1Y20_019755</name>
</gene>
<evidence type="ECO:0000313" key="3">
    <source>
        <dbReference type="Proteomes" id="UP001515480"/>
    </source>
</evidence>
<dbReference type="EMBL" id="JBGBPQ010000004">
    <property type="protein sequence ID" value="KAL1524875.1"/>
    <property type="molecule type" value="Genomic_DNA"/>
</dbReference>
<accession>A0AB34JW27</accession>
<comment type="caution">
    <text evidence="2">The sequence shown here is derived from an EMBL/GenBank/DDBJ whole genome shotgun (WGS) entry which is preliminary data.</text>
</comment>
<proteinExistence type="predicted"/>
<keyword evidence="1" id="KW-1133">Transmembrane helix</keyword>
<keyword evidence="1" id="KW-0812">Transmembrane</keyword>
<reference evidence="2 3" key="1">
    <citation type="journal article" date="2024" name="Science">
        <title>Giant polyketide synthase enzymes in the biosynthesis of giant marine polyether toxins.</title>
        <authorList>
            <person name="Fallon T.R."/>
            <person name="Shende V.V."/>
            <person name="Wierzbicki I.H."/>
            <person name="Pendleton A.L."/>
            <person name="Watervoot N.F."/>
            <person name="Auber R.P."/>
            <person name="Gonzalez D.J."/>
            <person name="Wisecaver J.H."/>
            <person name="Moore B.S."/>
        </authorList>
    </citation>
    <scope>NUCLEOTIDE SEQUENCE [LARGE SCALE GENOMIC DNA]</scope>
    <source>
        <strain evidence="2 3">12B1</strain>
    </source>
</reference>
<dbReference type="AlphaFoldDB" id="A0AB34JW27"/>
<evidence type="ECO:0000256" key="1">
    <source>
        <dbReference type="SAM" id="Phobius"/>
    </source>
</evidence>
<feature type="transmembrane region" description="Helical" evidence="1">
    <location>
        <begin position="67"/>
        <end position="87"/>
    </location>
</feature>
<name>A0AB34JW27_PRYPA</name>
<dbReference type="Proteomes" id="UP001515480">
    <property type="component" value="Unassembled WGS sequence"/>
</dbReference>
<keyword evidence="1" id="KW-0472">Membrane</keyword>
<keyword evidence="3" id="KW-1185">Reference proteome</keyword>